<dbReference type="Gene3D" id="1.20.5.190">
    <property type="match status" value="1"/>
</dbReference>
<evidence type="ECO:0000313" key="12">
    <source>
        <dbReference type="RefSeq" id="XP_014665005.1"/>
    </source>
</evidence>
<keyword evidence="8" id="KW-0175">Coiled coil</keyword>
<dbReference type="Gene3D" id="2.60.40.10">
    <property type="entry name" value="Immunoglobulins"/>
    <property type="match status" value="1"/>
</dbReference>
<dbReference type="SUPFAM" id="SSF81296">
    <property type="entry name" value="E set domains"/>
    <property type="match status" value="1"/>
</dbReference>
<accession>A0ABM1DYI4</accession>
<comment type="similarity">
    <text evidence="2">Belongs to the CAMTA family.</text>
</comment>
<dbReference type="RefSeq" id="XP_014665005.1">
    <property type="nucleotide sequence ID" value="XM_014809519.1"/>
</dbReference>
<feature type="compositionally biased region" description="Gly residues" evidence="9">
    <location>
        <begin position="963"/>
        <end position="974"/>
    </location>
</feature>
<dbReference type="SMART" id="SM01076">
    <property type="entry name" value="CG-1"/>
    <property type="match status" value="1"/>
</dbReference>
<dbReference type="PROSITE" id="PS51437">
    <property type="entry name" value="CG_1"/>
    <property type="match status" value="1"/>
</dbReference>
<keyword evidence="4" id="KW-0010">Activator</keyword>
<sequence>MMKCSQIDVMACTVKLEGEDKDRKFNAANKEQPHESGSLPDASDSLQKPDYFPKQRHRWNTNEEVSAFLNCFESHRDWLTSDVRLRPKSGSMLLYNRKVCKYRKDGYCWKKRKDGKTTREDHMKLKVQGVECIYGCYVHSAILPTFHRRCYWLLQNPDIVLVHYLNAPFEQDSKPCVLYGLNYYLDKRQWTQEELISQLKPMFYSEDQVDMNNETEKATAQTIDAIVQQLLDRQNHKAACTADCTCHDASRRDRCPRHRALTPKIKRSSPPVAAVTAATNGGYAADMNGHQGAPIVIDVSQLRGENGVVVVNGDGSSGTQTPTAMSLKVANKLSSATATTADAREGATSNGVYSSGGHIYHLPPGDVFGSGADTYVAKQTEWSAPPMTQSHLVTNGMGELYGGAALATAGDDDFGQKVNGVADFHGADDLFELDMLHDFPDFLQSDDYHQAALAHPTLETVVGTATEVFDGGGMPDGGAASRHDVISDFSPEWSYPEGGTKVLVTGPWYSQTLPYTCLFDSISAPASLIQSGVLRCFCPAHEPGLVTLQVACDSVVISTSVVFEYKARPSALQPANHEQWLSVDEDRFKMSILERLEQMERMLANTSQKSQRAQQSAIPFNTSTLSFEDRLVSYVQRASQRPWLKPTQIQCLPRTCRGMNTLHLATALGYTRLVQTLIRWRCESPSIVLDMEVDAVTGDDMMCTPLMWACALDHKDTALLLYQWNSAALSVQNAAGLLPLDAARGHASSRLADQLESMEVARVSCNSQHMAAWKDVSSPAATPTSTRSSSITSDDALMAVASLYHDESDVSDSDAKKMASTAATWPYAKSCDTDERWRHGSRHGRLCKRQSVEGPDEIRNDSSAKQRRTPSVERKLQSGGGSVDAADKPAEAALASPLFMDVDPDDSLRGYHDYRLGRDEDQTSLLMDTDADTLSSCSPLIDVVNLSDDECENVAPPRSVADEGGGGGGGGGRAGDQRVLTLAEQIIAAIPERIKNNLHMSDVAGADDAGFTLDSRRYRGWGGSTPSSSSSPASSLQSPSPPPTAAEFRGFFNASGKMLERNFAELTLSDKEQRELYEAAKIIQCAYRQYRGRRRQQEQERAAAILIQSYYRRYKQYAFFKKMTRAAVLIQSQYRSYRQHKYRKQACHLSSDLASRCCAQSILQQQPINSNSSNINAGSSGGLYIENVLTLKRQQAAARKIQRFMRQSKNRLQQERARLAGMARRETADDML</sequence>
<proteinExistence type="inferred from homology"/>
<feature type="region of interest" description="Disordered" evidence="9">
    <location>
        <begin position="23"/>
        <end position="47"/>
    </location>
</feature>
<comment type="subunit">
    <text evidence="7">May interact with calmodulin.</text>
</comment>
<dbReference type="InterPro" id="IPR005559">
    <property type="entry name" value="CG-1_dom"/>
</dbReference>
<evidence type="ECO:0000256" key="6">
    <source>
        <dbReference type="ARBA" id="ARBA00023242"/>
    </source>
</evidence>
<feature type="compositionally biased region" description="Basic and acidic residues" evidence="9">
    <location>
        <begin position="856"/>
        <end position="876"/>
    </location>
</feature>
<evidence type="ECO:0000256" key="7">
    <source>
        <dbReference type="ARBA" id="ARBA00029480"/>
    </source>
</evidence>
<protein>
    <submittedName>
        <fullName evidence="12">Calmodulin-binding transcription activator 1-like</fullName>
    </submittedName>
</protein>
<evidence type="ECO:0000313" key="11">
    <source>
        <dbReference type="Proteomes" id="UP000695022"/>
    </source>
</evidence>
<dbReference type="GeneID" id="106807231"/>
<dbReference type="SMART" id="SM00015">
    <property type="entry name" value="IQ"/>
    <property type="match status" value="3"/>
</dbReference>
<feature type="compositionally biased region" description="Low complexity" evidence="9">
    <location>
        <begin position="1024"/>
        <end position="1038"/>
    </location>
</feature>
<comment type="subcellular location">
    <subcellularLocation>
        <location evidence="1">Nucleus</location>
    </subcellularLocation>
</comment>
<dbReference type="InterPro" id="IPR002909">
    <property type="entry name" value="IPT_dom"/>
</dbReference>
<evidence type="ECO:0000259" key="10">
    <source>
        <dbReference type="PROSITE" id="PS51437"/>
    </source>
</evidence>
<evidence type="ECO:0000256" key="4">
    <source>
        <dbReference type="ARBA" id="ARBA00023159"/>
    </source>
</evidence>
<reference evidence="12" key="1">
    <citation type="submission" date="2025-08" db="UniProtKB">
        <authorList>
            <consortium name="RefSeq"/>
        </authorList>
    </citation>
    <scope>IDENTIFICATION</scope>
</reference>
<feature type="coiled-coil region" evidence="8">
    <location>
        <begin position="589"/>
        <end position="616"/>
    </location>
</feature>
<dbReference type="Gene3D" id="1.25.40.20">
    <property type="entry name" value="Ankyrin repeat-containing domain"/>
    <property type="match status" value="1"/>
</dbReference>
<dbReference type="Pfam" id="PF03859">
    <property type="entry name" value="CG-1"/>
    <property type="match status" value="1"/>
</dbReference>
<dbReference type="InterPro" id="IPR014756">
    <property type="entry name" value="Ig_E-set"/>
</dbReference>
<evidence type="ECO:0000256" key="8">
    <source>
        <dbReference type="SAM" id="Coils"/>
    </source>
</evidence>
<name>A0ABM1DYI4_PRICU</name>
<dbReference type="SUPFAM" id="SSF48403">
    <property type="entry name" value="Ankyrin repeat"/>
    <property type="match status" value="1"/>
</dbReference>
<dbReference type="InterPro" id="IPR036770">
    <property type="entry name" value="Ankyrin_rpt-contain_sf"/>
</dbReference>
<dbReference type="Pfam" id="PF01833">
    <property type="entry name" value="TIG"/>
    <property type="match status" value="1"/>
</dbReference>
<evidence type="ECO:0000256" key="2">
    <source>
        <dbReference type="ARBA" id="ARBA00008267"/>
    </source>
</evidence>
<feature type="domain" description="CG-1" evidence="10">
    <location>
        <begin position="48"/>
        <end position="173"/>
    </location>
</feature>
<dbReference type="PANTHER" id="PTHR23335:SF1">
    <property type="entry name" value="CALMODULIN-BINDING TRANSCRIPTION ACTIVATOR, ISOFORM F"/>
    <property type="match status" value="1"/>
</dbReference>
<feature type="compositionally biased region" description="Basic residues" evidence="9">
    <location>
        <begin position="839"/>
        <end position="848"/>
    </location>
</feature>
<dbReference type="InterPro" id="IPR000048">
    <property type="entry name" value="IQ_motif_EF-hand-BS"/>
</dbReference>
<dbReference type="CDD" id="cd00603">
    <property type="entry name" value="IPT_PCSR"/>
    <property type="match status" value="1"/>
</dbReference>
<dbReference type="PANTHER" id="PTHR23335">
    <property type="entry name" value="CALMODULIN-BINDING TRANSCRIPTION ACTIVATOR CAMTA"/>
    <property type="match status" value="1"/>
</dbReference>
<dbReference type="InterPro" id="IPR013783">
    <property type="entry name" value="Ig-like_fold"/>
</dbReference>
<evidence type="ECO:0000256" key="9">
    <source>
        <dbReference type="SAM" id="MobiDB-lite"/>
    </source>
</evidence>
<keyword evidence="5" id="KW-0804">Transcription</keyword>
<evidence type="ECO:0000256" key="1">
    <source>
        <dbReference type="ARBA" id="ARBA00004123"/>
    </source>
</evidence>
<feature type="region of interest" description="Disordered" evidence="9">
    <location>
        <begin position="1021"/>
        <end position="1044"/>
    </location>
</feature>
<evidence type="ECO:0000256" key="3">
    <source>
        <dbReference type="ARBA" id="ARBA00023043"/>
    </source>
</evidence>
<keyword evidence="6" id="KW-0539">Nucleus</keyword>
<keyword evidence="11" id="KW-1185">Reference proteome</keyword>
<feature type="region of interest" description="Disordered" evidence="9">
    <location>
        <begin position="833"/>
        <end position="887"/>
    </location>
</feature>
<evidence type="ECO:0000256" key="5">
    <source>
        <dbReference type="ARBA" id="ARBA00023163"/>
    </source>
</evidence>
<gene>
    <name evidence="12" type="primary">LOC106807231</name>
</gene>
<dbReference type="Proteomes" id="UP000695022">
    <property type="component" value="Unplaced"/>
</dbReference>
<organism evidence="11 12">
    <name type="scientific">Priapulus caudatus</name>
    <name type="common">Priapulid worm</name>
    <dbReference type="NCBI Taxonomy" id="37621"/>
    <lineage>
        <taxon>Eukaryota</taxon>
        <taxon>Metazoa</taxon>
        <taxon>Ecdysozoa</taxon>
        <taxon>Scalidophora</taxon>
        <taxon>Priapulida</taxon>
        <taxon>Priapulimorpha</taxon>
        <taxon>Priapulimorphida</taxon>
        <taxon>Priapulidae</taxon>
        <taxon>Priapulus</taxon>
    </lineage>
</organism>
<keyword evidence="3" id="KW-0040">ANK repeat</keyword>
<feature type="region of interest" description="Disordered" evidence="9">
    <location>
        <begin position="954"/>
        <end position="975"/>
    </location>
</feature>